<dbReference type="EC" id="4.3.2.1" evidence="3 6"/>
<dbReference type="GO" id="GO:0004056">
    <property type="term" value="F:argininosuccinate lyase activity"/>
    <property type="evidence" value="ECO:0007669"/>
    <property type="project" value="UniProtKB-EC"/>
</dbReference>
<comment type="catalytic activity">
    <reaction evidence="1">
        <text>2-(N(omega)-L-arginino)succinate = fumarate + L-arginine</text>
        <dbReference type="Rhea" id="RHEA:24020"/>
        <dbReference type="ChEBI" id="CHEBI:29806"/>
        <dbReference type="ChEBI" id="CHEBI:32682"/>
        <dbReference type="ChEBI" id="CHEBI:57472"/>
        <dbReference type="EC" id="4.3.2.1"/>
    </reaction>
</comment>
<evidence type="ECO:0000256" key="2">
    <source>
        <dbReference type="ARBA" id="ARBA00004941"/>
    </source>
</evidence>
<accession>A0ABV2Q9Z2</accession>
<dbReference type="PANTHER" id="PTHR43814:SF1">
    <property type="entry name" value="ARGININOSUCCINATE LYASE"/>
    <property type="match status" value="1"/>
</dbReference>
<name>A0ABV2Q9Z2_9BURK</name>
<dbReference type="EMBL" id="JBEPSH010000004">
    <property type="protein sequence ID" value="MET4577362.1"/>
    <property type="molecule type" value="Genomic_DNA"/>
</dbReference>
<dbReference type="NCBIfam" id="TIGR00838">
    <property type="entry name" value="argH"/>
    <property type="match status" value="1"/>
</dbReference>
<feature type="domain" description="Argininosuccinate lyase C-terminal" evidence="8">
    <location>
        <begin position="376"/>
        <end position="451"/>
    </location>
</feature>
<dbReference type="Gene3D" id="1.10.40.30">
    <property type="entry name" value="Fumarase/aspartase (C-terminal domain)"/>
    <property type="match status" value="1"/>
</dbReference>
<keyword evidence="4" id="KW-0028">Amino-acid biosynthesis</keyword>
<sequence>MSVYRAANVRLSEAVRPELADVCLPGPDESVLGEYARMRPQLGAFHAFDKAHIVMLAEEALLPREDAAAMLRVLRTLESQSGGAMAARAATAEHMHSGEALLTQALGGEIAGKMHLGRSSGDLLTVSFRYTLREKLLRIAGQLNALRRVVHDLAAQHVNTVIPGSTHLQHAQPDTFGHYLLAWASAFDRDAERLRQYYVRLNLSPAGAAILNGSEFALNRERVGGLLGFDGLALNTRDAVWGRDIEIEAHTLTMLLAGNFNRLAEDLMLWSSPEFGLVECADGFCGTSSIMPQKKNPNALECLKGMVAVCTGHLVSTVMVHKNPSTVPVFEWVRSMSDAWRGYDEMASALPLMTAVLKTLNVRKERMRERAGAFWATATDLAAAIVRHADVPWRAAHQITGITVRLALDAGLSPSQINTALVDQAARAHFGRDIQLPADVLASAMDPAASVGRHKLPGGPAPERVREALVMHETALAEDERWLAATLMRQQQAQAALERGIDALLAF</sequence>
<dbReference type="Pfam" id="PF14698">
    <property type="entry name" value="ASL_C2"/>
    <property type="match status" value="1"/>
</dbReference>
<feature type="domain" description="Fumarate lyase N-terminal" evidence="7">
    <location>
        <begin position="64"/>
        <end position="309"/>
    </location>
</feature>
<dbReference type="InterPro" id="IPR022761">
    <property type="entry name" value="Fumarate_lyase_N"/>
</dbReference>
<dbReference type="Gene3D" id="1.20.200.10">
    <property type="entry name" value="Fumarase/aspartase (Central domain)"/>
    <property type="match status" value="1"/>
</dbReference>
<reference evidence="9 10" key="1">
    <citation type="submission" date="2024-06" db="EMBL/GenBank/DDBJ databases">
        <title>Sorghum-associated microbial communities from plants grown in Nebraska, USA.</title>
        <authorList>
            <person name="Schachtman D."/>
        </authorList>
    </citation>
    <scope>NUCLEOTIDE SEQUENCE [LARGE SCALE GENOMIC DNA]</scope>
    <source>
        <strain evidence="9 10">2709</strain>
    </source>
</reference>
<dbReference type="SUPFAM" id="SSF48557">
    <property type="entry name" value="L-aspartase-like"/>
    <property type="match status" value="1"/>
</dbReference>
<gene>
    <name evidence="9" type="ORF">ABIE13_002473</name>
</gene>
<evidence type="ECO:0000256" key="3">
    <source>
        <dbReference type="ARBA" id="ARBA00012338"/>
    </source>
</evidence>
<comment type="pathway">
    <text evidence="2">Amino-acid biosynthesis; L-arginine biosynthesis; L-arginine from L-ornithine and carbamoyl phosphate: step 3/3.</text>
</comment>
<dbReference type="Pfam" id="PF00206">
    <property type="entry name" value="Lyase_1"/>
    <property type="match status" value="1"/>
</dbReference>
<dbReference type="PRINTS" id="PR00145">
    <property type="entry name" value="ARGSUCLYASE"/>
</dbReference>
<evidence type="ECO:0000313" key="10">
    <source>
        <dbReference type="Proteomes" id="UP001549320"/>
    </source>
</evidence>
<dbReference type="PRINTS" id="PR00149">
    <property type="entry name" value="FUMRATELYASE"/>
</dbReference>
<dbReference type="PANTHER" id="PTHR43814">
    <property type="entry name" value="ARGININOSUCCINATE LYASE"/>
    <property type="match status" value="1"/>
</dbReference>
<protein>
    <recommendedName>
        <fullName evidence="3 6">Argininosuccinate lyase</fullName>
        <ecNumber evidence="3 6">4.3.2.1</ecNumber>
    </recommendedName>
</protein>
<evidence type="ECO:0000259" key="8">
    <source>
        <dbReference type="Pfam" id="PF14698"/>
    </source>
</evidence>
<evidence type="ECO:0000313" key="9">
    <source>
        <dbReference type="EMBL" id="MET4577362.1"/>
    </source>
</evidence>
<dbReference type="CDD" id="cd01359">
    <property type="entry name" value="Argininosuccinate_lyase"/>
    <property type="match status" value="1"/>
</dbReference>
<proteinExistence type="predicted"/>
<dbReference type="InterPro" id="IPR024083">
    <property type="entry name" value="Fumarase/histidase_N"/>
</dbReference>
<evidence type="ECO:0000256" key="5">
    <source>
        <dbReference type="ARBA" id="ARBA00023239"/>
    </source>
</evidence>
<dbReference type="InterPro" id="IPR000362">
    <property type="entry name" value="Fumarate_lyase_fam"/>
</dbReference>
<keyword evidence="4" id="KW-0055">Arginine biosynthesis</keyword>
<evidence type="ECO:0000256" key="6">
    <source>
        <dbReference type="NCBIfam" id="TIGR00838"/>
    </source>
</evidence>
<organism evidence="9 10">
    <name type="scientific">Ottowia thiooxydans</name>
    <dbReference type="NCBI Taxonomy" id="219182"/>
    <lineage>
        <taxon>Bacteria</taxon>
        <taxon>Pseudomonadati</taxon>
        <taxon>Pseudomonadota</taxon>
        <taxon>Betaproteobacteria</taxon>
        <taxon>Burkholderiales</taxon>
        <taxon>Comamonadaceae</taxon>
        <taxon>Ottowia</taxon>
    </lineage>
</organism>
<dbReference type="Gene3D" id="1.10.275.10">
    <property type="entry name" value="Fumarase/aspartase (N-terminal domain)"/>
    <property type="match status" value="1"/>
</dbReference>
<keyword evidence="10" id="KW-1185">Reference proteome</keyword>
<dbReference type="InterPro" id="IPR009049">
    <property type="entry name" value="Argininosuccinate_lyase"/>
</dbReference>
<evidence type="ECO:0000256" key="1">
    <source>
        <dbReference type="ARBA" id="ARBA00000985"/>
    </source>
</evidence>
<evidence type="ECO:0000259" key="7">
    <source>
        <dbReference type="Pfam" id="PF00206"/>
    </source>
</evidence>
<dbReference type="InterPro" id="IPR008948">
    <property type="entry name" value="L-Aspartase-like"/>
</dbReference>
<comment type="caution">
    <text evidence="9">The sequence shown here is derived from an EMBL/GenBank/DDBJ whole genome shotgun (WGS) entry which is preliminary data.</text>
</comment>
<dbReference type="RefSeq" id="WP_354443662.1">
    <property type="nucleotide sequence ID" value="NZ_JBEPSH010000004.1"/>
</dbReference>
<evidence type="ECO:0000256" key="4">
    <source>
        <dbReference type="ARBA" id="ARBA00022571"/>
    </source>
</evidence>
<dbReference type="Proteomes" id="UP001549320">
    <property type="component" value="Unassembled WGS sequence"/>
</dbReference>
<keyword evidence="5 9" id="KW-0456">Lyase</keyword>
<dbReference type="InterPro" id="IPR029419">
    <property type="entry name" value="Arg_succ_lyase_C"/>
</dbReference>